<dbReference type="OrthoDB" id="2750058at2759"/>
<dbReference type="InParanoid" id="A0A165GC11"/>
<dbReference type="AlphaFoldDB" id="A0A165GC11"/>
<keyword evidence="3" id="KW-1185">Reference proteome</keyword>
<evidence type="ECO:0000256" key="1">
    <source>
        <dbReference type="SAM" id="MobiDB-lite"/>
    </source>
</evidence>
<dbReference type="RefSeq" id="XP_040767876.1">
    <property type="nucleotide sequence ID" value="XM_040912153.1"/>
</dbReference>
<dbReference type="EMBL" id="KV427610">
    <property type="protein sequence ID" value="KZT10136.1"/>
    <property type="molecule type" value="Genomic_DNA"/>
</dbReference>
<accession>A0A165GC11</accession>
<reference evidence="2 3" key="1">
    <citation type="journal article" date="2016" name="Mol. Biol. Evol.">
        <title>Comparative Genomics of Early-Diverging Mushroom-Forming Fungi Provides Insights into the Origins of Lignocellulose Decay Capabilities.</title>
        <authorList>
            <person name="Nagy L.G."/>
            <person name="Riley R."/>
            <person name="Tritt A."/>
            <person name="Adam C."/>
            <person name="Daum C."/>
            <person name="Floudas D."/>
            <person name="Sun H."/>
            <person name="Yadav J.S."/>
            <person name="Pangilinan J."/>
            <person name="Larsson K.H."/>
            <person name="Matsuura K."/>
            <person name="Barry K."/>
            <person name="Labutti K."/>
            <person name="Kuo R."/>
            <person name="Ohm R.A."/>
            <person name="Bhattacharya S.S."/>
            <person name="Shirouzu T."/>
            <person name="Yoshinaga Y."/>
            <person name="Martin F.M."/>
            <person name="Grigoriev I.V."/>
            <person name="Hibbett D.S."/>
        </authorList>
    </citation>
    <scope>NUCLEOTIDE SEQUENCE [LARGE SCALE GENOMIC DNA]</scope>
    <source>
        <strain evidence="2 3">93-53</strain>
    </source>
</reference>
<proteinExistence type="predicted"/>
<dbReference type="GeneID" id="63829181"/>
<gene>
    <name evidence="2" type="ORF">LAESUDRAFT_756326</name>
</gene>
<sequence>MAAGPEANDVLVETNRSVFILDDFFRISKHGSADVSRWNGTIRCSVSLTLTTYMLTNIESDMPHTINTMPSSTTRHVEINDTPFPQSSPVDESMPISRELQGAERILPGERTVRRKKSSFDLRDIYLSGGPVYATEYDTEF</sequence>
<evidence type="ECO:0000313" key="2">
    <source>
        <dbReference type="EMBL" id="KZT10136.1"/>
    </source>
</evidence>
<organism evidence="2 3">
    <name type="scientific">Laetiporus sulphureus 93-53</name>
    <dbReference type="NCBI Taxonomy" id="1314785"/>
    <lineage>
        <taxon>Eukaryota</taxon>
        <taxon>Fungi</taxon>
        <taxon>Dikarya</taxon>
        <taxon>Basidiomycota</taxon>
        <taxon>Agaricomycotina</taxon>
        <taxon>Agaricomycetes</taxon>
        <taxon>Polyporales</taxon>
        <taxon>Laetiporus</taxon>
    </lineage>
</organism>
<dbReference type="Proteomes" id="UP000076871">
    <property type="component" value="Unassembled WGS sequence"/>
</dbReference>
<evidence type="ECO:0000313" key="3">
    <source>
        <dbReference type="Proteomes" id="UP000076871"/>
    </source>
</evidence>
<feature type="region of interest" description="Disordered" evidence="1">
    <location>
        <begin position="67"/>
        <end position="94"/>
    </location>
</feature>
<name>A0A165GC11_9APHY</name>
<protein>
    <submittedName>
        <fullName evidence="2">Uncharacterized protein</fullName>
    </submittedName>
</protein>